<dbReference type="KEGG" id="nneo:PQG83_09805"/>
<feature type="domain" description="Glycosyltransferase subfamily 4-like N-terminal" evidence="2">
    <location>
        <begin position="25"/>
        <end position="169"/>
    </location>
</feature>
<keyword evidence="4" id="KW-1185">Reference proteome</keyword>
<evidence type="ECO:0000259" key="2">
    <source>
        <dbReference type="Pfam" id="PF13579"/>
    </source>
</evidence>
<dbReference type="AlphaFoldDB" id="A0AA96GMR8"/>
<gene>
    <name evidence="3" type="ORF">PQG83_09805</name>
</gene>
<sequence>MMNILLLAPHPFYQDRGTPIAVNLVLKVLSERGDTIDVLTFHEGKDVDYPHVRIYRIPAWPFLRNIRPGFSWKKLVCDGLLCAKMIVLLCKKRYHLIHAVEESAFLALVVKWIARIPYLYDMDSSLAQQMIEKYPPLTCLSKAFMICERRVVQAAAVVMPVCEALVTRIKPYYPAKIMLLEDVPLLGEPTDSFLMAKEDLKAPGIRILYVGNFEAYQGIDLLLDSFALALREVSQISLFVVGGENDDRSFYQNKVAKLGIEQNVHFLGPRPLDQLASYLSQADILVSPRIKGNNTPMKLYSYLASGKAILATNLLTHTQVINSQVAMLADPKPEPFAEGMLQLINDRDLRSTLGLAAQKLVEEKYSFPAFRMKLNAAYDHLRETIQQPSGSS</sequence>
<reference evidence="3 4" key="1">
    <citation type="submission" date="2023-01" db="EMBL/GenBank/DDBJ databases">
        <title>Cultivation and genomic characterization of new, ubiquitous marine nitrite-oxidizing bacteria from the Nitrospirales.</title>
        <authorList>
            <person name="Mueller A.J."/>
            <person name="Daebeler A."/>
            <person name="Herbold C.W."/>
            <person name="Kirkegaard R.H."/>
            <person name="Daims H."/>
        </authorList>
    </citation>
    <scope>NUCLEOTIDE SEQUENCE [LARGE SCALE GENOMIC DNA]</scope>
    <source>
        <strain evidence="3 4">DK</strain>
    </source>
</reference>
<dbReference type="InterPro" id="IPR028098">
    <property type="entry name" value="Glyco_trans_4-like_N"/>
</dbReference>
<protein>
    <submittedName>
        <fullName evidence="3">Glycosyltransferase family 4 protein</fullName>
    </submittedName>
</protein>
<accession>A0AA96GMR8</accession>
<dbReference type="Proteomes" id="UP001302494">
    <property type="component" value="Chromosome"/>
</dbReference>
<proteinExistence type="predicted"/>
<feature type="domain" description="Glycosyl transferase family 1" evidence="1">
    <location>
        <begin position="197"/>
        <end position="359"/>
    </location>
</feature>
<organism evidence="3 4">
    <name type="scientific">Candidatus Nitrospira neomarina</name>
    <dbReference type="NCBI Taxonomy" id="3020899"/>
    <lineage>
        <taxon>Bacteria</taxon>
        <taxon>Pseudomonadati</taxon>
        <taxon>Nitrospirota</taxon>
        <taxon>Nitrospiria</taxon>
        <taxon>Nitrospirales</taxon>
        <taxon>Nitrospiraceae</taxon>
        <taxon>Nitrospira</taxon>
    </lineage>
</organism>
<dbReference type="EMBL" id="CP116968">
    <property type="protein sequence ID" value="WNM64028.1"/>
    <property type="molecule type" value="Genomic_DNA"/>
</dbReference>
<name>A0AA96GMR8_9BACT</name>
<evidence type="ECO:0000259" key="1">
    <source>
        <dbReference type="Pfam" id="PF00534"/>
    </source>
</evidence>
<dbReference type="RefSeq" id="WP_312748910.1">
    <property type="nucleotide sequence ID" value="NZ_CP116968.1"/>
</dbReference>
<dbReference type="InterPro" id="IPR001296">
    <property type="entry name" value="Glyco_trans_1"/>
</dbReference>
<dbReference type="PANTHER" id="PTHR12526">
    <property type="entry name" value="GLYCOSYLTRANSFERASE"/>
    <property type="match status" value="1"/>
</dbReference>
<evidence type="ECO:0000313" key="3">
    <source>
        <dbReference type="EMBL" id="WNM64028.1"/>
    </source>
</evidence>
<dbReference type="GO" id="GO:0016757">
    <property type="term" value="F:glycosyltransferase activity"/>
    <property type="evidence" value="ECO:0007669"/>
    <property type="project" value="InterPro"/>
</dbReference>
<dbReference type="SUPFAM" id="SSF53756">
    <property type="entry name" value="UDP-Glycosyltransferase/glycogen phosphorylase"/>
    <property type="match status" value="1"/>
</dbReference>
<dbReference type="Gene3D" id="3.40.50.2000">
    <property type="entry name" value="Glycogen Phosphorylase B"/>
    <property type="match status" value="2"/>
</dbReference>
<dbReference type="Pfam" id="PF13579">
    <property type="entry name" value="Glyco_trans_4_4"/>
    <property type="match status" value="1"/>
</dbReference>
<dbReference type="CDD" id="cd03801">
    <property type="entry name" value="GT4_PimA-like"/>
    <property type="match status" value="1"/>
</dbReference>
<dbReference type="Pfam" id="PF00534">
    <property type="entry name" value="Glycos_transf_1"/>
    <property type="match status" value="1"/>
</dbReference>
<evidence type="ECO:0000313" key="4">
    <source>
        <dbReference type="Proteomes" id="UP001302494"/>
    </source>
</evidence>